<protein>
    <submittedName>
        <fullName evidence="5">RNI-like protein</fullName>
    </submittedName>
</protein>
<evidence type="ECO:0000256" key="3">
    <source>
        <dbReference type="ARBA" id="ARBA00023212"/>
    </source>
</evidence>
<evidence type="ECO:0000256" key="2">
    <source>
        <dbReference type="ARBA" id="ARBA00022490"/>
    </source>
</evidence>
<organism evidence="5 6">
    <name type="scientific">Gigaspora margarita</name>
    <dbReference type="NCBI Taxonomy" id="4874"/>
    <lineage>
        <taxon>Eukaryota</taxon>
        <taxon>Fungi</taxon>
        <taxon>Fungi incertae sedis</taxon>
        <taxon>Mucoromycota</taxon>
        <taxon>Glomeromycotina</taxon>
        <taxon>Glomeromycetes</taxon>
        <taxon>Diversisporales</taxon>
        <taxon>Gigasporaceae</taxon>
        <taxon>Gigaspora</taxon>
    </lineage>
</organism>
<accession>A0A8H4EPY8</accession>
<dbReference type="Pfam" id="PF25353">
    <property type="entry name" value="PH_2nd_LRR"/>
    <property type="match status" value="1"/>
</dbReference>
<evidence type="ECO:0000256" key="1">
    <source>
        <dbReference type="ARBA" id="ARBA00004245"/>
    </source>
</evidence>
<dbReference type="Proteomes" id="UP000439903">
    <property type="component" value="Unassembled WGS sequence"/>
</dbReference>
<sequence length="1078" mass="121894">MEVSQLYSEDHTVGVYTDVIETDKGAAEIESYNQTPTSLTFDNMSISPNKRIKREEQQRLLLQRIQEAMIKNESFYSSNDSDSVYSSSVRSLISAYAYDQHNNNSEETICTHDSEENNDIKAPPLLPLPKPIFAKFINFSTLKVALNRPKKLKNAKEPSITSPTFENNKQILFELKVTKWNSTNKMSFNNYLVLTQECLYHFKNIDKAVKAFNDYNDLAANTSSGNLSKLMLNQNIALVLNTVYAISEYLVPEPYIKIYFVSSPKRHDIITITSPDFQKHQRLLSTLRLAIQKSDPIGPRISRKQRSRIINELTLFGDWVDDDNENLLAHKVLLKSLKDNDKKQIEKKPLLTSFFVLGRNNVYLIPADILEEHDMNLDQNALHFPLLFEETKPKKIDLRKYQYPIMCLANIQSTEQDTFRLTFRSNSGNIRRTMDIASLFSETIITELRSAIDSITSWWPYSIYTLGPQTSIPAERVKPPNLEELINQGSGLERIIEAQCHAFRISKSRISFSFEHVLDTESIVFRQSFGNLLYAFTLHPPTKGSYSSAELYAVLSSLKHHPLIYKLILRNVNLSELQSQPGPINHEGSNMLSVVLYDILTLNPRLKILDLTSCGITGETMSAIGNAFSTGKSLLERLILNDNFISEGGLNELAAGLAVHGSLIKEFDVSNCRLTATDIESILTAFTASCPERLELFDLSDNTGSFKTEILSKFLSRTINLKTLKLRNCVKLFSYTIAVISVEVLGKMQLTKLDIGGISLNSHDHLNALYSYIRSPSFSKINEFSVDHCNLDGGALALLFSYLSTSSNHENLKVWAGGNYISRTTYGHKEFCSTISNNWTPVWLSLEDTVYGSTIDQIVEVLTSFCNNKVIKHLDLSYPQIKINKNVSFSLEDFMTAEKACAAIGQILKDNKYIKELILRGEPDKQWGPSLGVQLSGLEINETLERLNISGNSISGPDIKLLNEVLKINSRLKYLSIDENMASELANHGFQEYVEDLDKRLSISSETFGTRRHRTDDQLPPALASLGENGYNGYNGYNRHAIYAETIDEAQNETVKETELEVGTFQKDNSNLYEAYYI</sequence>
<evidence type="ECO:0000259" key="4">
    <source>
        <dbReference type="Pfam" id="PF25353"/>
    </source>
</evidence>
<name>A0A8H4EPY8_GIGMA</name>
<reference evidence="5 6" key="1">
    <citation type="journal article" date="2019" name="Environ. Microbiol.">
        <title>At the nexus of three kingdoms: the genome of the mycorrhizal fungus Gigaspora margarita provides insights into plant, endobacterial and fungal interactions.</title>
        <authorList>
            <person name="Venice F."/>
            <person name="Ghignone S."/>
            <person name="Salvioli di Fossalunga A."/>
            <person name="Amselem J."/>
            <person name="Novero M."/>
            <person name="Xianan X."/>
            <person name="Sedzielewska Toro K."/>
            <person name="Morin E."/>
            <person name="Lipzen A."/>
            <person name="Grigoriev I.V."/>
            <person name="Henrissat B."/>
            <person name="Martin F.M."/>
            <person name="Bonfante P."/>
        </authorList>
    </citation>
    <scope>NUCLEOTIDE SEQUENCE [LARGE SCALE GENOMIC DNA]</scope>
    <source>
        <strain evidence="5 6">BEG34</strain>
    </source>
</reference>
<dbReference type="GO" id="GO:0005856">
    <property type="term" value="C:cytoskeleton"/>
    <property type="evidence" value="ECO:0007669"/>
    <property type="project" value="UniProtKB-SubCell"/>
</dbReference>
<keyword evidence="3" id="KW-0206">Cytoskeleton</keyword>
<comment type="subcellular location">
    <subcellularLocation>
        <location evidence="1">Cytoplasm</location>
        <location evidence="1">Cytoskeleton</location>
    </subcellularLocation>
</comment>
<dbReference type="PANTHER" id="PTHR24107">
    <property type="entry name" value="YNEIN REGULATORY COMPLEX SUBUNIT 5"/>
    <property type="match status" value="1"/>
</dbReference>
<evidence type="ECO:0000313" key="6">
    <source>
        <dbReference type="Proteomes" id="UP000439903"/>
    </source>
</evidence>
<dbReference type="SUPFAM" id="SSF52047">
    <property type="entry name" value="RNI-like"/>
    <property type="match status" value="1"/>
</dbReference>
<feature type="domain" description="LRR-containing protein second PH" evidence="4">
    <location>
        <begin position="321"/>
        <end position="475"/>
    </location>
</feature>
<keyword evidence="2" id="KW-0963">Cytoplasm</keyword>
<dbReference type="SMART" id="SM00368">
    <property type="entry name" value="LRR_RI"/>
    <property type="match status" value="4"/>
</dbReference>
<dbReference type="InterPro" id="IPR052410">
    <property type="entry name" value="DRC5"/>
</dbReference>
<dbReference type="InterPro" id="IPR057334">
    <property type="entry name" value="PH_2nd_LRR"/>
</dbReference>
<gene>
    <name evidence="5" type="ORF">F8M41_011437</name>
</gene>
<proteinExistence type="predicted"/>
<dbReference type="Gene3D" id="3.80.10.10">
    <property type="entry name" value="Ribonuclease Inhibitor"/>
    <property type="match status" value="1"/>
</dbReference>
<dbReference type="EMBL" id="WTPW01000235">
    <property type="protein sequence ID" value="KAF0532162.1"/>
    <property type="molecule type" value="Genomic_DNA"/>
</dbReference>
<dbReference type="AlphaFoldDB" id="A0A8H4EPY8"/>
<keyword evidence="6" id="KW-1185">Reference proteome</keyword>
<dbReference type="OrthoDB" id="120976at2759"/>
<evidence type="ECO:0000313" key="5">
    <source>
        <dbReference type="EMBL" id="KAF0532162.1"/>
    </source>
</evidence>
<dbReference type="InterPro" id="IPR032675">
    <property type="entry name" value="LRR_dom_sf"/>
</dbReference>
<comment type="caution">
    <text evidence="5">The sequence shown here is derived from an EMBL/GenBank/DDBJ whole genome shotgun (WGS) entry which is preliminary data.</text>
</comment>